<comment type="caution">
    <text evidence="2">The sequence shown here is derived from an EMBL/GenBank/DDBJ whole genome shotgun (WGS) entry which is preliminary data.</text>
</comment>
<accession>A0AAE0DWA5</accession>
<dbReference type="Proteomes" id="UP001281410">
    <property type="component" value="Unassembled WGS sequence"/>
</dbReference>
<proteinExistence type="predicted"/>
<name>A0AAE0DWA5_9ROSI</name>
<keyword evidence="3" id="KW-1185">Reference proteome</keyword>
<gene>
    <name evidence="2" type="ORF">Dsin_024481</name>
</gene>
<sequence>MNSRIILRGHELVANTNSEVHNLMSRSSVQHIASQNSKIFMKKTLIRLYAQVCQGITQNGHQQAEEEDQSFTAQDPNQREREKLSPSFGILLKGYCACAIMDSGLRIVIAWMVSAVLPGLIFRDQKPPDLGLTWVGGFHHQTRAHVPLHQTWVTPGSMSFRTKPVRFEETNQVVCGRPTPWCKSIVLDPRSDEVRSSKRRVLGVDRSFFFFSFQIRFAGRKVELLDLFSFMGLVALPPCVAFR</sequence>
<protein>
    <submittedName>
        <fullName evidence="2">Uncharacterized protein</fullName>
    </submittedName>
</protein>
<reference evidence="2" key="1">
    <citation type="journal article" date="2023" name="Plant J.">
        <title>Genome sequences and population genomics provide insights into the demographic history, inbreeding, and mutation load of two 'living fossil' tree species of Dipteronia.</title>
        <authorList>
            <person name="Feng Y."/>
            <person name="Comes H.P."/>
            <person name="Chen J."/>
            <person name="Zhu S."/>
            <person name="Lu R."/>
            <person name="Zhang X."/>
            <person name="Li P."/>
            <person name="Qiu J."/>
            <person name="Olsen K.M."/>
            <person name="Qiu Y."/>
        </authorList>
    </citation>
    <scope>NUCLEOTIDE SEQUENCE</scope>
    <source>
        <strain evidence="2">NBL</strain>
    </source>
</reference>
<evidence type="ECO:0000313" key="2">
    <source>
        <dbReference type="EMBL" id="KAK3193171.1"/>
    </source>
</evidence>
<feature type="region of interest" description="Disordered" evidence="1">
    <location>
        <begin position="60"/>
        <end position="81"/>
    </location>
</feature>
<dbReference type="EMBL" id="JANJYJ010000008">
    <property type="protein sequence ID" value="KAK3193171.1"/>
    <property type="molecule type" value="Genomic_DNA"/>
</dbReference>
<evidence type="ECO:0000256" key="1">
    <source>
        <dbReference type="SAM" id="MobiDB-lite"/>
    </source>
</evidence>
<evidence type="ECO:0000313" key="3">
    <source>
        <dbReference type="Proteomes" id="UP001281410"/>
    </source>
</evidence>
<organism evidence="2 3">
    <name type="scientific">Dipteronia sinensis</name>
    <dbReference type="NCBI Taxonomy" id="43782"/>
    <lineage>
        <taxon>Eukaryota</taxon>
        <taxon>Viridiplantae</taxon>
        <taxon>Streptophyta</taxon>
        <taxon>Embryophyta</taxon>
        <taxon>Tracheophyta</taxon>
        <taxon>Spermatophyta</taxon>
        <taxon>Magnoliopsida</taxon>
        <taxon>eudicotyledons</taxon>
        <taxon>Gunneridae</taxon>
        <taxon>Pentapetalae</taxon>
        <taxon>rosids</taxon>
        <taxon>malvids</taxon>
        <taxon>Sapindales</taxon>
        <taxon>Sapindaceae</taxon>
        <taxon>Hippocastanoideae</taxon>
        <taxon>Acereae</taxon>
        <taxon>Dipteronia</taxon>
    </lineage>
</organism>
<dbReference type="AlphaFoldDB" id="A0AAE0DWA5"/>